<gene>
    <name evidence="5" type="ORF">STAS_16115</name>
</gene>
<name>A0A5A7Q4Z2_STRAF</name>
<feature type="compositionally biased region" description="Basic and acidic residues" evidence="3">
    <location>
        <begin position="39"/>
        <end position="58"/>
    </location>
</feature>
<sequence>MAVREKRESSRGPVLIKFGVALAFSLGGVVYTFLKTKSSKSEPQGKDSEADSRRERSEISEAAFALQNSINGDKDGFVLSEVDHLINKHNMTEHDERSLEIENLRNKVQILEDRERMMEIQMLEYYGLKEQETAIIELQNRLKIHNMEAKLYNLKIESLQSENRKLEEQVADHEKVINELEAAKAKIKLLRKKLRSEAEHNREQILSLQERVMKLQEDEKNERVDGDLEMQLKEMKDLKEEFEKVKRINEGLKAENLEVTQKLEYLKMLAPLGLEDKEIQALKEENHLLRHKNEDLTKEIEQIQANRCSDIEELVYLRWINACLRYEMRNYQPAPGETIARDLSKTLSPKSEKKAKQLILEYANREGSGDQGINISDFDSDRWSNSQASFEPDDDLLLLDNSSPRKTGPGPSSKSRVFAKLMRLIRGKDGHDPVETQDLDISRNSSNSHSGFLLGLDFGPDSDVKTIRTLSGTSSANSMDLQRSCSRGGKSTAGESSDDGSLSIFRRFDSVGGYDGNLSSGVLPHQDAQNGAKTELVKYAEALKKSHAEVPRRRRSASYSSF</sequence>
<evidence type="ECO:0000313" key="5">
    <source>
        <dbReference type="EMBL" id="GER39487.1"/>
    </source>
</evidence>
<dbReference type="Proteomes" id="UP000325081">
    <property type="component" value="Unassembled WGS sequence"/>
</dbReference>
<keyword evidence="4" id="KW-0812">Transmembrane</keyword>
<comment type="caution">
    <text evidence="5">The sequence shown here is derived from an EMBL/GenBank/DDBJ whole genome shotgun (WGS) entry which is preliminary data.</text>
</comment>
<feature type="transmembrane region" description="Helical" evidence="4">
    <location>
        <begin position="14"/>
        <end position="34"/>
    </location>
</feature>
<evidence type="ECO:0000256" key="3">
    <source>
        <dbReference type="SAM" id="MobiDB-lite"/>
    </source>
</evidence>
<keyword evidence="6" id="KW-1185">Reference proteome</keyword>
<proteinExistence type="predicted"/>
<organism evidence="5 6">
    <name type="scientific">Striga asiatica</name>
    <name type="common">Asiatic witchweed</name>
    <name type="synonym">Buchnera asiatica</name>
    <dbReference type="NCBI Taxonomy" id="4170"/>
    <lineage>
        <taxon>Eukaryota</taxon>
        <taxon>Viridiplantae</taxon>
        <taxon>Streptophyta</taxon>
        <taxon>Embryophyta</taxon>
        <taxon>Tracheophyta</taxon>
        <taxon>Spermatophyta</taxon>
        <taxon>Magnoliopsida</taxon>
        <taxon>eudicotyledons</taxon>
        <taxon>Gunneridae</taxon>
        <taxon>Pentapetalae</taxon>
        <taxon>asterids</taxon>
        <taxon>lamiids</taxon>
        <taxon>Lamiales</taxon>
        <taxon>Orobanchaceae</taxon>
        <taxon>Buchnereae</taxon>
        <taxon>Striga</taxon>
    </lineage>
</organism>
<feature type="coiled-coil region" evidence="2">
    <location>
        <begin position="94"/>
        <end position="306"/>
    </location>
</feature>
<dbReference type="GO" id="GO:0055028">
    <property type="term" value="C:cortical microtubule"/>
    <property type="evidence" value="ECO:0007669"/>
    <property type="project" value="TreeGrafter"/>
</dbReference>
<feature type="compositionally biased region" description="Polar residues" evidence="3">
    <location>
        <begin position="401"/>
        <end position="415"/>
    </location>
</feature>
<dbReference type="GO" id="GO:0072699">
    <property type="term" value="P:protein localization to cortical microtubule cytoskeleton"/>
    <property type="evidence" value="ECO:0007669"/>
    <property type="project" value="TreeGrafter"/>
</dbReference>
<keyword evidence="1 2" id="KW-0175">Coiled coil</keyword>
<dbReference type="OrthoDB" id="1870283at2759"/>
<keyword evidence="4" id="KW-0472">Membrane</keyword>
<evidence type="ECO:0000313" key="6">
    <source>
        <dbReference type="Proteomes" id="UP000325081"/>
    </source>
</evidence>
<dbReference type="EMBL" id="BKCP01005683">
    <property type="protein sequence ID" value="GER39487.1"/>
    <property type="molecule type" value="Genomic_DNA"/>
</dbReference>
<evidence type="ECO:0000256" key="1">
    <source>
        <dbReference type="ARBA" id="ARBA00023054"/>
    </source>
</evidence>
<keyword evidence="4" id="KW-1133">Transmembrane helix</keyword>
<dbReference type="PANTHER" id="PTHR31342">
    <property type="entry name" value="PROTEIN CHUP1, CHLOROPLASTIC"/>
    <property type="match status" value="1"/>
</dbReference>
<feature type="region of interest" description="Disordered" evidence="3">
    <location>
        <begin position="37"/>
        <end position="58"/>
    </location>
</feature>
<dbReference type="AlphaFoldDB" id="A0A5A7Q4Z2"/>
<feature type="region of interest" description="Disordered" evidence="3">
    <location>
        <begin position="475"/>
        <end position="499"/>
    </location>
</feature>
<dbReference type="PANTHER" id="PTHR31342:SF4">
    <property type="entry name" value="ACTIN BINDING PROTEIN FAMILY"/>
    <property type="match status" value="1"/>
</dbReference>
<evidence type="ECO:0000256" key="4">
    <source>
        <dbReference type="SAM" id="Phobius"/>
    </source>
</evidence>
<accession>A0A5A7Q4Z2</accession>
<reference evidence="6" key="1">
    <citation type="journal article" date="2019" name="Curr. Biol.">
        <title>Genome Sequence of Striga asiatica Provides Insight into the Evolution of Plant Parasitism.</title>
        <authorList>
            <person name="Yoshida S."/>
            <person name="Kim S."/>
            <person name="Wafula E.K."/>
            <person name="Tanskanen J."/>
            <person name="Kim Y.M."/>
            <person name="Honaas L."/>
            <person name="Yang Z."/>
            <person name="Spallek T."/>
            <person name="Conn C.E."/>
            <person name="Ichihashi Y."/>
            <person name="Cheong K."/>
            <person name="Cui S."/>
            <person name="Der J.P."/>
            <person name="Gundlach H."/>
            <person name="Jiao Y."/>
            <person name="Hori C."/>
            <person name="Ishida J.K."/>
            <person name="Kasahara H."/>
            <person name="Kiba T."/>
            <person name="Kim M.S."/>
            <person name="Koo N."/>
            <person name="Laohavisit A."/>
            <person name="Lee Y.H."/>
            <person name="Lumba S."/>
            <person name="McCourt P."/>
            <person name="Mortimer J.C."/>
            <person name="Mutuku J.M."/>
            <person name="Nomura T."/>
            <person name="Sasaki-Sekimoto Y."/>
            <person name="Seto Y."/>
            <person name="Wang Y."/>
            <person name="Wakatake T."/>
            <person name="Sakakibara H."/>
            <person name="Demura T."/>
            <person name="Yamaguchi S."/>
            <person name="Yoneyama K."/>
            <person name="Manabe R.I."/>
            <person name="Nelson D.C."/>
            <person name="Schulman A.H."/>
            <person name="Timko M.P."/>
            <person name="dePamphilis C.W."/>
            <person name="Choi D."/>
            <person name="Shirasu K."/>
        </authorList>
    </citation>
    <scope>NUCLEOTIDE SEQUENCE [LARGE SCALE GENOMIC DNA]</scope>
    <source>
        <strain evidence="6">cv. UVA1</strain>
    </source>
</reference>
<dbReference type="InterPro" id="IPR040265">
    <property type="entry name" value="CHUP1/IPGA1-like"/>
</dbReference>
<feature type="region of interest" description="Disordered" evidence="3">
    <location>
        <begin position="394"/>
        <end position="416"/>
    </location>
</feature>
<protein>
    <submittedName>
        <fullName evidence="5">Protein CHUP1</fullName>
    </submittedName>
</protein>
<feature type="compositionally biased region" description="Polar residues" evidence="3">
    <location>
        <begin position="475"/>
        <end position="485"/>
    </location>
</feature>
<evidence type="ECO:0000256" key="2">
    <source>
        <dbReference type="SAM" id="Coils"/>
    </source>
</evidence>